<keyword evidence="11" id="KW-0966">Cell projection</keyword>
<keyword evidence="7 10" id="KW-0472">Membrane</keyword>
<dbReference type="GO" id="GO:0006605">
    <property type="term" value="P:protein targeting"/>
    <property type="evidence" value="ECO:0007669"/>
    <property type="project" value="UniProtKB-UniRule"/>
</dbReference>
<proteinExistence type="inferred from homology"/>
<dbReference type="InterPro" id="IPR006303">
    <property type="entry name" value="FliR"/>
</dbReference>
<evidence type="ECO:0000256" key="5">
    <source>
        <dbReference type="ARBA" id="ARBA00022692"/>
    </source>
</evidence>
<keyword evidence="6 10" id="KW-1133">Transmembrane helix</keyword>
<feature type="transmembrane region" description="Helical" evidence="10">
    <location>
        <begin position="218"/>
        <end position="238"/>
    </location>
</feature>
<keyword evidence="11" id="KW-0282">Flagellum</keyword>
<dbReference type="GO" id="GO:0005886">
    <property type="term" value="C:plasma membrane"/>
    <property type="evidence" value="ECO:0007669"/>
    <property type="project" value="UniProtKB-SubCell"/>
</dbReference>
<evidence type="ECO:0000256" key="8">
    <source>
        <dbReference type="ARBA" id="ARBA00023143"/>
    </source>
</evidence>
<evidence type="ECO:0000256" key="9">
    <source>
        <dbReference type="NCBIfam" id="TIGR01400"/>
    </source>
</evidence>
<dbReference type="PANTHER" id="PTHR30065:SF8">
    <property type="entry name" value="FLAGELLAR BIOSYNTHETIC PROTEIN FLIR"/>
    <property type="match status" value="1"/>
</dbReference>
<dbReference type="InterPro" id="IPR002010">
    <property type="entry name" value="T3SS_IM_R"/>
</dbReference>
<keyword evidence="4 10" id="KW-1003">Cell membrane</keyword>
<accession>A0A4R6MU88</accession>
<feature type="transmembrane region" description="Helical" evidence="10">
    <location>
        <begin position="12"/>
        <end position="33"/>
    </location>
</feature>
<dbReference type="Pfam" id="PF01311">
    <property type="entry name" value="Bac_export_1"/>
    <property type="match status" value="1"/>
</dbReference>
<evidence type="ECO:0000256" key="7">
    <source>
        <dbReference type="ARBA" id="ARBA00023136"/>
    </source>
</evidence>
<comment type="caution">
    <text evidence="11">The sequence shown here is derived from an EMBL/GenBank/DDBJ whole genome shotgun (WGS) entry which is preliminary data.</text>
</comment>
<feature type="transmembrane region" description="Helical" evidence="10">
    <location>
        <begin position="130"/>
        <end position="153"/>
    </location>
</feature>
<evidence type="ECO:0000256" key="3">
    <source>
        <dbReference type="ARBA" id="ARBA00021717"/>
    </source>
</evidence>
<dbReference type="RefSeq" id="WP_133605287.1">
    <property type="nucleotide sequence ID" value="NZ_JAUFPJ010000013.1"/>
</dbReference>
<keyword evidence="11" id="KW-0969">Cilium</keyword>
<dbReference type="PRINTS" id="PR00953">
    <property type="entry name" value="TYPE3IMRPROT"/>
</dbReference>
<feature type="transmembrane region" description="Helical" evidence="10">
    <location>
        <begin position="45"/>
        <end position="65"/>
    </location>
</feature>
<feature type="transmembrane region" description="Helical" evidence="10">
    <location>
        <begin position="184"/>
        <end position="206"/>
    </location>
</feature>
<evidence type="ECO:0000313" key="12">
    <source>
        <dbReference type="Proteomes" id="UP000295357"/>
    </source>
</evidence>
<comment type="function">
    <text evidence="1 10">Role in flagellar biosynthesis.</text>
</comment>
<sequence>MFSVTEAQLLEWLTPLLWPTIRVLALLAGMPVFSQRNMPMRVRVGLAVFISLAAQPSLPAMPVVPLDNLPLLLMLLAQQLLIGLSMGFAVRLVFAALEFAGELIGLQMGLNYAGFFDPTTGSQGTASSRFFGTMVAFLFIAINGHLLLIQAVIQSFHAFPIGQEPFAFLRAAQPQTWGAEIFRIGLWIALPLITMLMFVNLVLGVISRVAPQINVFSVGFPLTVSVGLVGMVATLPLMQTPFAMALERLLQAFS</sequence>
<reference evidence="11 12" key="1">
    <citation type="submission" date="2019-03" db="EMBL/GenBank/DDBJ databases">
        <title>Genomic Encyclopedia of Type Strains, Phase IV (KMG-IV): sequencing the most valuable type-strain genomes for metagenomic binning, comparative biology and taxonomic classification.</title>
        <authorList>
            <person name="Goeker M."/>
        </authorList>
    </citation>
    <scope>NUCLEOTIDE SEQUENCE [LARGE SCALE GENOMIC DNA]</scope>
    <source>
        <strain evidence="11 12">DSM 25082</strain>
    </source>
</reference>
<keyword evidence="5 10" id="KW-0812">Transmembrane</keyword>
<comment type="similarity">
    <text evidence="2 10">Belongs to the FliR/MopE/SpaR family.</text>
</comment>
<dbReference type="AlphaFoldDB" id="A0A4R6MU88"/>
<dbReference type="GO" id="GO:0044780">
    <property type="term" value="P:bacterial-type flagellum assembly"/>
    <property type="evidence" value="ECO:0007669"/>
    <property type="project" value="UniProtKB-UniRule"/>
</dbReference>
<evidence type="ECO:0000256" key="6">
    <source>
        <dbReference type="ARBA" id="ARBA00022989"/>
    </source>
</evidence>
<protein>
    <recommendedName>
        <fullName evidence="3 9">Flagellar biosynthetic protein FliR</fullName>
    </recommendedName>
</protein>
<evidence type="ECO:0000256" key="4">
    <source>
        <dbReference type="ARBA" id="ARBA00022475"/>
    </source>
</evidence>
<dbReference type="NCBIfam" id="TIGR01400">
    <property type="entry name" value="fliR"/>
    <property type="match status" value="1"/>
</dbReference>
<evidence type="ECO:0000313" key="11">
    <source>
        <dbReference type="EMBL" id="TDP05543.1"/>
    </source>
</evidence>
<evidence type="ECO:0000256" key="1">
    <source>
        <dbReference type="ARBA" id="ARBA00002578"/>
    </source>
</evidence>
<gene>
    <name evidence="11" type="ORF">DFR39_11148</name>
</gene>
<evidence type="ECO:0000256" key="2">
    <source>
        <dbReference type="ARBA" id="ARBA00009772"/>
    </source>
</evidence>
<dbReference type="Proteomes" id="UP000295357">
    <property type="component" value="Unassembled WGS sequence"/>
</dbReference>
<comment type="subcellular location">
    <subcellularLocation>
        <location evidence="10">Cell membrane</location>
        <topology evidence="10">Multi-pass membrane protein</topology>
    </subcellularLocation>
    <subcellularLocation>
        <location evidence="10">Bacterial flagellum basal body</location>
    </subcellularLocation>
</comment>
<dbReference type="OrthoDB" id="9797790at2"/>
<name>A0A4R6MU88_9BURK</name>
<feature type="transmembrane region" description="Helical" evidence="10">
    <location>
        <begin position="71"/>
        <end position="94"/>
    </location>
</feature>
<evidence type="ECO:0000256" key="10">
    <source>
        <dbReference type="RuleBase" id="RU362071"/>
    </source>
</evidence>
<dbReference type="PANTHER" id="PTHR30065">
    <property type="entry name" value="FLAGELLAR BIOSYNTHETIC PROTEIN FLIR"/>
    <property type="match status" value="1"/>
</dbReference>
<organism evidence="11 12">
    <name type="scientific">Roseateles asaccharophilus</name>
    <dbReference type="NCBI Taxonomy" id="582607"/>
    <lineage>
        <taxon>Bacteria</taxon>
        <taxon>Pseudomonadati</taxon>
        <taxon>Pseudomonadota</taxon>
        <taxon>Betaproteobacteria</taxon>
        <taxon>Burkholderiales</taxon>
        <taxon>Sphaerotilaceae</taxon>
        <taxon>Roseateles</taxon>
    </lineage>
</organism>
<keyword evidence="8 10" id="KW-0975">Bacterial flagellum</keyword>
<dbReference type="GO" id="GO:0009425">
    <property type="term" value="C:bacterial-type flagellum basal body"/>
    <property type="evidence" value="ECO:0007669"/>
    <property type="project" value="UniProtKB-SubCell"/>
</dbReference>
<keyword evidence="12" id="KW-1185">Reference proteome</keyword>
<dbReference type="EMBL" id="SNXE01000011">
    <property type="protein sequence ID" value="TDP05543.1"/>
    <property type="molecule type" value="Genomic_DNA"/>
</dbReference>